<keyword evidence="2" id="KW-1185">Reference proteome</keyword>
<sequence length="62" mass="6877">MALIDLSEVTTEVTRVLTFPLGDRGHNSGYSAANKCPLSSPTRGKSLHKREFLTTQLQSKMR</sequence>
<dbReference type="EMBL" id="JAXCGZ010013845">
    <property type="protein sequence ID" value="KAK7071881.1"/>
    <property type="molecule type" value="Genomic_DNA"/>
</dbReference>
<comment type="caution">
    <text evidence="1">The sequence shown here is derived from an EMBL/GenBank/DDBJ whole genome shotgun (WGS) entry which is preliminary data.</text>
</comment>
<dbReference type="AlphaFoldDB" id="A0AAN8WT91"/>
<protein>
    <submittedName>
        <fullName evidence="1">Uncharacterized protein</fullName>
    </submittedName>
</protein>
<evidence type="ECO:0000313" key="2">
    <source>
        <dbReference type="Proteomes" id="UP001381693"/>
    </source>
</evidence>
<reference evidence="1 2" key="1">
    <citation type="submission" date="2023-11" db="EMBL/GenBank/DDBJ databases">
        <title>Halocaridina rubra genome assembly.</title>
        <authorList>
            <person name="Smith C."/>
        </authorList>
    </citation>
    <scope>NUCLEOTIDE SEQUENCE [LARGE SCALE GENOMIC DNA]</scope>
    <source>
        <strain evidence="1">EP-1</strain>
        <tissue evidence="1">Whole</tissue>
    </source>
</reference>
<accession>A0AAN8WT91</accession>
<proteinExistence type="predicted"/>
<evidence type="ECO:0000313" key="1">
    <source>
        <dbReference type="EMBL" id="KAK7071881.1"/>
    </source>
</evidence>
<organism evidence="1 2">
    <name type="scientific">Halocaridina rubra</name>
    <name type="common">Hawaiian red shrimp</name>
    <dbReference type="NCBI Taxonomy" id="373956"/>
    <lineage>
        <taxon>Eukaryota</taxon>
        <taxon>Metazoa</taxon>
        <taxon>Ecdysozoa</taxon>
        <taxon>Arthropoda</taxon>
        <taxon>Crustacea</taxon>
        <taxon>Multicrustacea</taxon>
        <taxon>Malacostraca</taxon>
        <taxon>Eumalacostraca</taxon>
        <taxon>Eucarida</taxon>
        <taxon>Decapoda</taxon>
        <taxon>Pleocyemata</taxon>
        <taxon>Caridea</taxon>
        <taxon>Atyoidea</taxon>
        <taxon>Atyidae</taxon>
        <taxon>Halocaridina</taxon>
    </lineage>
</organism>
<gene>
    <name evidence="1" type="ORF">SK128_015779</name>
</gene>
<name>A0AAN8WT91_HALRR</name>
<dbReference type="Proteomes" id="UP001381693">
    <property type="component" value="Unassembled WGS sequence"/>
</dbReference>